<evidence type="ECO:0000313" key="3">
    <source>
        <dbReference type="Proteomes" id="UP000271531"/>
    </source>
</evidence>
<feature type="transmembrane region" description="Helical" evidence="1">
    <location>
        <begin position="68"/>
        <end position="87"/>
    </location>
</feature>
<dbReference type="AlphaFoldDB" id="A0A3M6G7J9"/>
<keyword evidence="1" id="KW-0472">Membrane</keyword>
<reference evidence="2 3" key="1">
    <citation type="submission" date="2018-08" db="EMBL/GenBank/DDBJ databases">
        <title>Recombination of ecologically and evolutionarily significant loci maintains genetic cohesion in the Pseudomonas syringae species complex.</title>
        <authorList>
            <person name="Dillon M."/>
            <person name="Thakur S."/>
            <person name="Almeida R.N.D."/>
            <person name="Weir B.S."/>
            <person name="Guttman D.S."/>
        </authorList>
    </citation>
    <scope>NUCLEOTIDE SEQUENCE [LARGE SCALE GENOMIC DNA]</scope>
    <source>
        <strain evidence="2 3">ICMP 4525</strain>
    </source>
</reference>
<feature type="non-terminal residue" evidence="2">
    <location>
        <position position="1"/>
    </location>
</feature>
<evidence type="ECO:0000256" key="1">
    <source>
        <dbReference type="SAM" id="Phobius"/>
    </source>
</evidence>
<keyword evidence="1" id="KW-0812">Transmembrane</keyword>
<dbReference type="EMBL" id="RBVA01000873">
    <property type="protein sequence ID" value="RMV88314.1"/>
    <property type="molecule type" value="Genomic_DNA"/>
</dbReference>
<feature type="non-terminal residue" evidence="2">
    <location>
        <position position="117"/>
    </location>
</feature>
<feature type="transmembrane region" description="Helical" evidence="1">
    <location>
        <begin position="20"/>
        <end position="39"/>
    </location>
</feature>
<proteinExistence type="predicted"/>
<accession>A0A3M6G7J9</accession>
<protein>
    <submittedName>
        <fullName evidence="2">Transporter, major facilitator family</fullName>
    </submittedName>
</protein>
<dbReference type="Proteomes" id="UP000271531">
    <property type="component" value="Unassembled WGS sequence"/>
</dbReference>
<gene>
    <name evidence="2" type="ORF">ALP03_04698</name>
</gene>
<name>A0A3M6G7J9_PSEAJ</name>
<evidence type="ECO:0000313" key="2">
    <source>
        <dbReference type="EMBL" id="RMV88314.1"/>
    </source>
</evidence>
<comment type="caution">
    <text evidence="2">The sequence shown here is derived from an EMBL/GenBank/DDBJ whole genome shotgun (WGS) entry which is preliminary data.</text>
</comment>
<organism evidence="2 3">
    <name type="scientific">Pseudomonas amygdali pv. tabaci</name>
    <name type="common">Pseudomonas syringae pv. tabaci</name>
    <dbReference type="NCBI Taxonomy" id="322"/>
    <lineage>
        <taxon>Bacteria</taxon>
        <taxon>Pseudomonadati</taxon>
        <taxon>Pseudomonadota</taxon>
        <taxon>Gammaproteobacteria</taxon>
        <taxon>Pseudomonadales</taxon>
        <taxon>Pseudomonadaceae</taxon>
        <taxon>Pseudomonas</taxon>
        <taxon>Pseudomonas amygdali</taxon>
    </lineage>
</organism>
<keyword evidence="1" id="KW-1133">Transmembrane helix</keyword>
<sequence length="117" mass="12141">GMAVGALGTGLLVQFAPLPLVLGYCFLLAAFVAQAIYLGRVEETVSRQPGVWQSLKPSLHVPQQSRRMLWLVLPVDIAAWALGGFFLSLSPSLLAAATGLNSPLNGGLAVAALTLSG</sequence>